<comment type="subcellular location">
    <subcellularLocation>
        <location evidence="1">Nucleus</location>
    </subcellularLocation>
</comment>
<dbReference type="SMART" id="SM00614">
    <property type="entry name" value="ZnF_BED"/>
    <property type="match status" value="1"/>
</dbReference>
<gene>
    <name evidence="6" type="ORF">ALEPTO_LOCUS5894</name>
</gene>
<sequence length="382" mass="42918">MASTSHAHIATQKKAPVWVFFEPPFEESGKEKAKCHLCLHDKYLIITCGSTTSLRNHIINIHHIDIFKAGSSDDLTSLVPQSNESIFREALVKWIASKSLLFTTVKLESFQELVRLIKVLGDIEVPSANNSSKEVESQVLDLVPFEEAHTGVNLLNTLVSICNEFGIIDKILGITVNNASSNNTLLEAFEAKCKNVEPPDQDEDELSILEELTTSQTLTSTPIIKKLRTLIAKIQSSPQRRNKLRELSIDRMASEVRELNNLGLSESEWNMLKEVSLPLKSFCDMSEVLCDETYVIMSLVIPAYNQIMDDLEDIQDKSSIAIHEAIEQALGKLIVYYTKSGGPAYAVTTLLDLRFKKAYYETEGWDAEWISWATESLNDVYN</sequence>
<evidence type="ECO:0000256" key="2">
    <source>
        <dbReference type="ARBA" id="ARBA00022723"/>
    </source>
</evidence>
<keyword evidence="4" id="KW-0862">Zinc</keyword>
<dbReference type="OrthoDB" id="3359487at2759"/>
<accession>A0A9N9B508</accession>
<evidence type="ECO:0000256" key="3">
    <source>
        <dbReference type="ARBA" id="ARBA00022771"/>
    </source>
</evidence>
<comment type="caution">
    <text evidence="6">The sequence shown here is derived from an EMBL/GenBank/DDBJ whole genome shotgun (WGS) entry which is preliminary data.</text>
</comment>
<dbReference type="GO" id="GO:0008270">
    <property type="term" value="F:zinc ion binding"/>
    <property type="evidence" value="ECO:0007669"/>
    <property type="project" value="UniProtKB-KW"/>
</dbReference>
<dbReference type="PANTHER" id="PTHR46481:SF10">
    <property type="entry name" value="ZINC FINGER BED DOMAIN-CONTAINING PROTEIN 39"/>
    <property type="match status" value="1"/>
</dbReference>
<evidence type="ECO:0000313" key="6">
    <source>
        <dbReference type="EMBL" id="CAG8551413.1"/>
    </source>
</evidence>
<dbReference type="AlphaFoldDB" id="A0A9N9B508"/>
<keyword evidence="7" id="KW-1185">Reference proteome</keyword>
<evidence type="ECO:0000256" key="5">
    <source>
        <dbReference type="ARBA" id="ARBA00023242"/>
    </source>
</evidence>
<keyword evidence="5" id="KW-0539">Nucleus</keyword>
<keyword evidence="2" id="KW-0479">Metal-binding</keyword>
<dbReference type="PANTHER" id="PTHR46481">
    <property type="entry name" value="ZINC FINGER BED DOMAIN-CONTAINING PROTEIN 4"/>
    <property type="match status" value="1"/>
</dbReference>
<dbReference type="Proteomes" id="UP000789508">
    <property type="component" value="Unassembled WGS sequence"/>
</dbReference>
<dbReference type="SUPFAM" id="SSF53098">
    <property type="entry name" value="Ribonuclease H-like"/>
    <property type="match status" value="1"/>
</dbReference>
<dbReference type="EMBL" id="CAJVPS010001824">
    <property type="protein sequence ID" value="CAG8551413.1"/>
    <property type="molecule type" value="Genomic_DNA"/>
</dbReference>
<proteinExistence type="predicted"/>
<evidence type="ECO:0000313" key="7">
    <source>
        <dbReference type="Proteomes" id="UP000789508"/>
    </source>
</evidence>
<dbReference type="InterPro" id="IPR012337">
    <property type="entry name" value="RNaseH-like_sf"/>
</dbReference>
<organism evidence="6 7">
    <name type="scientific">Ambispora leptoticha</name>
    <dbReference type="NCBI Taxonomy" id="144679"/>
    <lineage>
        <taxon>Eukaryota</taxon>
        <taxon>Fungi</taxon>
        <taxon>Fungi incertae sedis</taxon>
        <taxon>Mucoromycota</taxon>
        <taxon>Glomeromycotina</taxon>
        <taxon>Glomeromycetes</taxon>
        <taxon>Archaeosporales</taxon>
        <taxon>Ambisporaceae</taxon>
        <taxon>Ambispora</taxon>
    </lineage>
</organism>
<evidence type="ECO:0000256" key="1">
    <source>
        <dbReference type="ARBA" id="ARBA00004123"/>
    </source>
</evidence>
<dbReference type="GO" id="GO:0005634">
    <property type="term" value="C:nucleus"/>
    <property type="evidence" value="ECO:0007669"/>
    <property type="project" value="UniProtKB-SubCell"/>
</dbReference>
<evidence type="ECO:0000256" key="4">
    <source>
        <dbReference type="ARBA" id="ARBA00022833"/>
    </source>
</evidence>
<protein>
    <submittedName>
        <fullName evidence="6">10018_t:CDS:1</fullName>
    </submittedName>
</protein>
<keyword evidence="3" id="KW-0863">Zinc-finger</keyword>
<reference evidence="6" key="1">
    <citation type="submission" date="2021-06" db="EMBL/GenBank/DDBJ databases">
        <authorList>
            <person name="Kallberg Y."/>
            <person name="Tangrot J."/>
            <person name="Rosling A."/>
        </authorList>
    </citation>
    <scope>NUCLEOTIDE SEQUENCE</scope>
    <source>
        <strain evidence="6">FL130A</strain>
    </source>
</reference>
<dbReference type="InterPro" id="IPR052035">
    <property type="entry name" value="ZnF_BED_domain_contain"/>
</dbReference>
<name>A0A9N9B508_9GLOM</name>